<reference evidence="2" key="1">
    <citation type="submission" date="2020-06" db="EMBL/GenBank/DDBJ databases">
        <title>Legume-microbial interactions unlock mineral nutrients during tropical forest succession.</title>
        <authorList>
            <person name="Epihov D.Z."/>
        </authorList>
    </citation>
    <scope>NUCLEOTIDE SEQUENCE [LARGE SCALE GENOMIC DNA]</scope>
    <source>
        <strain evidence="2">Pan2503</strain>
    </source>
</reference>
<accession>A0A7V8NQL9</accession>
<dbReference type="AlphaFoldDB" id="A0A7V8NQL9"/>
<name>A0A7V8NQL9_9BACT</name>
<evidence type="ECO:0000313" key="2">
    <source>
        <dbReference type="EMBL" id="MBA0085744.1"/>
    </source>
</evidence>
<keyword evidence="1" id="KW-0175">Coiled coil</keyword>
<comment type="caution">
    <text evidence="2">The sequence shown here is derived from an EMBL/GenBank/DDBJ whole genome shotgun (WGS) entry which is preliminary data.</text>
</comment>
<gene>
    <name evidence="2" type="ORF">HRJ53_12170</name>
</gene>
<dbReference type="EMBL" id="JACDQQ010001188">
    <property type="protein sequence ID" value="MBA0085744.1"/>
    <property type="molecule type" value="Genomic_DNA"/>
</dbReference>
<feature type="coiled-coil region" evidence="1">
    <location>
        <begin position="20"/>
        <end position="47"/>
    </location>
</feature>
<evidence type="ECO:0000256" key="1">
    <source>
        <dbReference type="SAM" id="Coils"/>
    </source>
</evidence>
<keyword evidence="3" id="KW-1185">Reference proteome</keyword>
<dbReference type="Proteomes" id="UP000567293">
    <property type="component" value="Unassembled WGS sequence"/>
</dbReference>
<proteinExistence type="predicted"/>
<protein>
    <submittedName>
        <fullName evidence="2">Uncharacterized protein</fullName>
    </submittedName>
</protein>
<sequence>MKPKKKGKPMPEPTQNQSVAQLLEQLLAVAKDQLQVMEETLQNVQTANTTLNALLASSKNIEKLLGGGEEVSVPAMLKVVYKFALSQGAKR</sequence>
<evidence type="ECO:0000313" key="3">
    <source>
        <dbReference type="Proteomes" id="UP000567293"/>
    </source>
</evidence>
<organism evidence="2 3">
    <name type="scientific">Candidatus Acidiferrum panamense</name>
    <dbReference type="NCBI Taxonomy" id="2741543"/>
    <lineage>
        <taxon>Bacteria</taxon>
        <taxon>Pseudomonadati</taxon>
        <taxon>Acidobacteriota</taxon>
        <taxon>Terriglobia</taxon>
        <taxon>Candidatus Acidiferrales</taxon>
        <taxon>Candidatus Acidiferrum</taxon>
    </lineage>
</organism>